<evidence type="ECO:0000313" key="1">
    <source>
        <dbReference type="EMBL" id="MBB5849821.1"/>
    </source>
</evidence>
<reference evidence="1 2" key="1">
    <citation type="submission" date="2020-08" db="EMBL/GenBank/DDBJ databases">
        <title>Sequencing the genomes of 1000 actinobacteria strains.</title>
        <authorList>
            <person name="Klenk H.-P."/>
        </authorList>
    </citation>
    <scope>NUCLEOTIDE SEQUENCE [LARGE SCALE GENOMIC DNA]</scope>
    <source>
        <strain evidence="1 2">DSM 17945</strain>
    </source>
</reference>
<dbReference type="Proteomes" id="UP000567246">
    <property type="component" value="Unassembled WGS sequence"/>
</dbReference>
<dbReference type="AlphaFoldDB" id="A0A7W9JLT4"/>
<sequence>MAHASTHPAHPLPPVASRRLLLAQRLLRGEGSVEVTAFRAGETLTTAVHGVSADGRLVVAHVPNLLGSLGAFHTPAPLDVRVDVLRDALDLTLPTRLASVHLLGTLRWCRDSAEVAELGLRGRVADLVADVGPRVRVGVVETQRILLHDVDGVAVFCRHTLPLTSRGLVDQAELADLADDVLGTAPEVLADLADAVALGLLPGESTPLQVGTEPRSESPAHALDADEAGVTLLRVRDGETTAVHVALPSASRLDHSPRHAWRRLLDAIPARVAHP</sequence>
<dbReference type="EMBL" id="JACHMW010000001">
    <property type="protein sequence ID" value="MBB5849821.1"/>
    <property type="molecule type" value="Genomic_DNA"/>
</dbReference>
<evidence type="ECO:0000313" key="2">
    <source>
        <dbReference type="Proteomes" id="UP000567246"/>
    </source>
</evidence>
<gene>
    <name evidence="1" type="ORF">HDA33_002385</name>
</gene>
<proteinExistence type="predicted"/>
<protein>
    <recommendedName>
        <fullName evidence="3">DUF2470 domain-containing protein</fullName>
    </recommendedName>
</protein>
<comment type="caution">
    <text evidence="1">The sequence shown here is derived from an EMBL/GenBank/DDBJ whole genome shotgun (WGS) entry which is preliminary data.</text>
</comment>
<keyword evidence="2" id="KW-1185">Reference proteome</keyword>
<dbReference type="RefSeq" id="WP_184173528.1">
    <property type="nucleotide sequence ID" value="NZ_BAABAG010000006.1"/>
</dbReference>
<name>A0A7W9JLT4_9MICC</name>
<organism evidence="1 2">
    <name type="scientific">Micrococcus endophyticus</name>
    <dbReference type="NCBI Taxonomy" id="455343"/>
    <lineage>
        <taxon>Bacteria</taxon>
        <taxon>Bacillati</taxon>
        <taxon>Actinomycetota</taxon>
        <taxon>Actinomycetes</taxon>
        <taxon>Micrococcales</taxon>
        <taxon>Micrococcaceae</taxon>
        <taxon>Micrococcus</taxon>
    </lineage>
</organism>
<accession>A0A7W9JLT4</accession>
<evidence type="ECO:0008006" key="3">
    <source>
        <dbReference type="Google" id="ProtNLM"/>
    </source>
</evidence>